<sequence>MVTFKNSYDPPKQVYGYAPVPPDTGEIVYTFYLVNYFPSNNGYNMSYDFSGVLEAIGKDYQWIQGAQSGVVTPGLYNVASFYLTNGSGNQTIQKGSIPLITIAGTTIDFWFWSGGSTPYINLLTPSGFTEPTNSSTDNVIACSAYTVSLNGGENSPTTNNIFISLNPDPLWNWIGYYGTTTYSEWSQPPVLTIQGNNTGSLEVIFENIVINNWSFDASNNQLTWTTSGGNGSAASLTFSVVTANSPNAYSGLSFTGTLQTDPNGSGGFSQSGTFSGQIAETSTDQSAQSFLQFLLENSSIAQQFNTELETLATNAQTQQQNGATSTEIINTANQNLTSWFQQQGYDTTPQALYQALLQFGYTDLLFWLGVYGLTEVVPQGNITQNTAPVLAIVLDSNNQAIPQLCGVTLENYTFNNGVLSWPMTGGNTTAGQVQFYYTSPISLSSTQPTGYTGPWFQGTITVSYQGETQTLTYYGEIGNPVSFPLKNWTGFYGVTSYFPWAQPPSLTIQCDPSGTLQVLLDGVVINNWSYNGVYNQLTWTSNGGNNSAATLTFDQATANSQNSYSGPTFTGKLQTNLNSSGSFTQSGTFAGELSQPQDLYEWIGSYGVTVLTPSSSSSNSNSNPIMGPELDISITGNTPQVSLNFGNNNTTTTIPTSNFNQATNTLTWTGSMPINTSGTVQFGTQTAPTSSSSYIGNYFDGTLTLNEKVTFFQAGTYSFSGQMGEFYYANSTIPTTWQVILGDIKKVTVLIIRMYLQNKAMEVGEAFTEWVFEVISEIFSSEETAVTALASEGIEVADITDYATGIFTNVGTPINFSKPPELIEPSDPGTTNAGDAGDAADAAADAADVDADAAGLAVDADAAVDVGADVALDAGADVALDCLWLLFL</sequence>
<gene>
    <name evidence="1" type="ORF">BGM30_38450</name>
</gene>
<evidence type="ECO:0000313" key="2">
    <source>
        <dbReference type="Proteomes" id="UP000236321"/>
    </source>
</evidence>
<dbReference type="AlphaFoldDB" id="A0A2H6BX46"/>
<comment type="caution">
    <text evidence="1">The sequence shown here is derived from an EMBL/GenBank/DDBJ whole genome shotgun (WGS) entry which is preliminary data.</text>
</comment>
<dbReference type="EMBL" id="BEYQ01000014">
    <property type="protein sequence ID" value="GBD54752.1"/>
    <property type="molecule type" value="Genomic_DNA"/>
</dbReference>
<reference evidence="2" key="1">
    <citation type="submission" date="2017-12" db="EMBL/GenBank/DDBJ databases">
        <title>Improved Draft Genome Sequence of Microcystis aeruginosa NIES-298, a Microcystin-Producing Cyanobacterium from Lake Kasumigaura, Japan.</title>
        <authorList>
            <person name="Yamaguchi H."/>
            <person name="Suzuki S."/>
            <person name="Kawachi M."/>
        </authorList>
    </citation>
    <scope>NUCLEOTIDE SEQUENCE [LARGE SCALE GENOMIC DNA]</scope>
    <source>
        <strain evidence="2">NIES-298</strain>
    </source>
</reference>
<dbReference type="RefSeq" id="WP_103113129.1">
    <property type="nucleotide sequence ID" value="NZ_BEIU01000001.1"/>
</dbReference>
<proteinExistence type="predicted"/>
<protein>
    <submittedName>
        <fullName evidence="1">Uncharacterized protein</fullName>
    </submittedName>
</protein>
<accession>A0A2H6BX46</accession>
<evidence type="ECO:0000313" key="1">
    <source>
        <dbReference type="EMBL" id="GBD54752.1"/>
    </source>
</evidence>
<name>A0A2H6BX46_MICAE</name>
<dbReference type="Proteomes" id="UP000236321">
    <property type="component" value="Unassembled WGS sequence"/>
</dbReference>
<organism evidence="1 2">
    <name type="scientific">Microcystis aeruginosa NIES-298</name>
    <dbReference type="NCBI Taxonomy" id="449468"/>
    <lineage>
        <taxon>Bacteria</taxon>
        <taxon>Bacillati</taxon>
        <taxon>Cyanobacteriota</taxon>
        <taxon>Cyanophyceae</taxon>
        <taxon>Oscillatoriophycideae</taxon>
        <taxon>Chroococcales</taxon>
        <taxon>Microcystaceae</taxon>
        <taxon>Microcystis</taxon>
    </lineage>
</organism>